<proteinExistence type="predicted"/>
<dbReference type="Proteomes" id="UP000002489">
    <property type="component" value="Unassembled WGS sequence"/>
</dbReference>
<dbReference type="VEuPathDB" id="FungiDB:FOXG_02956"/>
<name>A0A0D2XGB4_FUSOF</name>
<dbReference type="EnsemblFungi" id="FOXG_02956T0">
    <property type="protein sequence ID" value="FOXG_02956P0"/>
    <property type="gene ID" value="FOXG_02956"/>
</dbReference>
<organism evidence="1 2">
    <name type="scientific">Fusarium oxysporum (strain Fo5176)</name>
    <name type="common">Fusarium vascular wilt</name>
    <dbReference type="NCBI Taxonomy" id="660025"/>
    <lineage>
        <taxon>Eukaryota</taxon>
        <taxon>Fungi</taxon>
        <taxon>Dikarya</taxon>
        <taxon>Ascomycota</taxon>
        <taxon>Pezizomycotina</taxon>
        <taxon>Sordariomycetes</taxon>
        <taxon>Hypocreomycetidae</taxon>
        <taxon>Hypocreales</taxon>
        <taxon>Nectriaceae</taxon>
        <taxon>Fusarium</taxon>
        <taxon>Fusarium oxysporum species complex</taxon>
    </lineage>
</organism>
<accession>A0A0D2XGB4</accession>
<gene>
    <name evidence="1" type="primary">28945105</name>
</gene>
<dbReference type="AlphaFoldDB" id="A0A0D2XGB4"/>
<protein>
    <submittedName>
        <fullName evidence="1">Uncharacterized protein</fullName>
    </submittedName>
</protein>
<reference evidence="1" key="2">
    <citation type="submission" date="2025-08" db="UniProtKB">
        <authorList>
            <consortium name="EnsemblFungi"/>
        </authorList>
    </citation>
    <scope>IDENTIFICATION</scope>
    <source>
        <strain evidence="1">4287 / CBS 123668 / FGSC 9935 / NRRL 34936</strain>
    </source>
</reference>
<reference evidence="2" key="1">
    <citation type="journal article" date="2012" name="Mol. Plant Microbe Interact.">
        <title>A highly conserved effector in Fusarium oxysporum is required for full virulence on Arabidopsis.</title>
        <authorList>
            <person name="Thatcher L.F."/>
            <person name="Gardiner D.M."/>
            <person name="Kazan K."/>
            <person name="Manners J."/>
        </authorList>
    </citation>
    <scope>NUCLEOTIDE SEQUENCE [LARGE SCALE GENOMIC DNA]</scope>
    <source>
        <strain evidence="2">Fo5176</strain>
    </source>
</reference>
<evidence type="ECO:0000313" key="1">
    <source>
        <dbReference type="EnsemblFungi" id="FOXG_02956P0"/>
    </source>
</evidence>
<evidence type="ECO:0000313" key="2">
    <source>
        <dbReference type="Proteomes" id="UP000002489"/>
    </source>
</evidence>
<sequence>MPPIIQTIALMAPDVADNDNVLKDKSLGPSATIRLVAAITLSGWITFGLIIGLVLNTRGKASSFVPEWYLDSNGSIWAKLAVAAWWVFIILFWPAICVVHVIFAAGRAIRNLFLNSSEKRKEKKERETAEVAVV</sequence>